<sequence length="59" mass="7186">MLKRHIAETSWAGCNMPLFYVYVYFSFILHIIYNCATTIWFSTIMHSYPHYPQSYPHFF</sequence>
<keyword evidence="1" id="KW-0472">Membrane</keyword>
<evidence type="ECO:0000313" key="2">
    <source>
        <dbReference type="EMBL" id="EEU99502.1"/>
    </source>
</evidence>
<protein>
    <submittedName>
        <fullName evidence="2">Uncharacterized protein</fullName>
    </submittedName>
</protein>
<feature type="transmembrane region" description="Helical" evidence="1">
    <location>
        <begin position="20"/>
        <end position="41"/>
    </location>
</feature>
<accession>C7GFE4</accession>
<dbReference type="HOGENOM" id="CLU_2957837_0_0_9"/>
<proteinExistence type="predicted"/>
<name>C7GFE4_9FIRM</name>
<keyword evidence="1" id="KW-0812">Transmembrane</keyword>
<evidence type="ECO:0000313" key="3">
    <source>
        <dbReference type="Proteomes" id="UP000004828"/>
    </source>
</evidence>
<keyword evidence="1" id="KW-1133">Transmembrane helix</keyword>
<reference evidence="2 3" key="1">
    <citation type="submission" date="2009-08" db="EMBL/GenBank/DDBJ databases">
        <authorList>
            <person name="Weinstock G."/>
            <person name="Sodergren E."/>
            <person name="Clifton S."/>
            <person name="Fulton L."/>
            <person name="Fulton B."/>
            <person name="Courtney L."/>
            <person name="Fronick C."/>
            <person name="Harrison M."/>
            <person name="Strong C."/>
            <person name="Farmer C."/>
            <person name="Delahaunty K."/>
            <person name="Markovic C."/>
            <person name="Hall O."/>
            <person name="Minx P."/>
            <person name="Tomlinson C."/>
            <person name="Mitreva M."/>
            <person name="Nelson J."/>
            <person name="Hou S."/>
            <person name="Wollam A."/>
            <person name="Pepin K.H."/>
            <person name="Johnson M."/>
            <person name="Bhonagiri V."/>
            <person name="Nash W.E."/>
            <person name="Warren W."/>
            <person name="Chinwalla A."/>
            <person name="Mardis E.R."/>
            <person name="Wilson R.K."/>
        </authorList>
    </citation>
    <scope>NUCLEOTIDE SEQUENCE [LARGE SCALE GENOMIC DNA]</scope>
    <source>
        <strain evidence="2 3">L1-82</strain>
    </source>
</reference>
<comment type="caution">
    <text evidence="2">The sequence shown here is derived from an EMBL/GenBank/DDBJ whole genome shotgun (WGS) entry which is preliminary data.</text>
</comment>
<dbReference type="EMBL" id="ABYJ02000202">
    <property type="protein sequence ID" value="EEU99502.1"/>
    <property type="molecule type" value="Genomic_DNA"/>
</dbReference>
<dbReference type="AlphaFoldDB" id="C7GFE4"/>
<organism evidence="2 3">
    <name type="scientific">Roseburia intestinalis L1-82</name>
    <dbReference type="NCBI Taxonomy" id="536231"/>
    <lineage>
        <taxon>Bacteria</taxon>
        <taxon>Bacillati</taxon>
        <taxon>Bacillota</taxon>
        <taxon>Clostridia</taxon>
        <taxon>Lachnospirales</taxon>
        <taxon>Lachnospiraceae</taxon>
        <taxon>Roseburia</taxon>
    </lineage>
</organism>
<evidence type="ECO:0000256" key="1">
    <source>
        <dbReference type="SAM" id="Phobius"/>
    </source>
</evidence>
<dbReference type="Proteomes" id="UP000004828">
    <property type="component" value="Unassembled WGS sequence"/>
</dbReference>
<gene>
    <name evidence="2" type="ORF">ROSINTL182_08650</name>
</gene>